<dbReference type="SUPFAM" id="SSF51735">
    <property type="entry name" value="NAD(P)-binding Rossmann-fold domains"/>
    <property type="match status" value="1"/>
</dbReference>
<dbReference type="OrthoDB" id="110209at2"/>
<gene>
    <name evidence="8" type="primary">hemA</name>
    <name evidence="18" type="ORF">FOE78_22315</name>
</gene>
<dbReference type="AlphaFoldDB" id="A0A516Q4A9"/>
<comment type="pathway">
    <text evidence="1 8 13">Porphyrin-containing compound metabolism; protoporphyrin-IX biosynthesis; 5-aminolevulinate from L-glutamyl-tRNA(Glu): step 1/2.</text>
</comment>
<dbReference type="InterPro" id="IPR036291">
    <property type="entry name" value="NAD(P)-bd_dom_sf"/>
</dbReference>
<dbReference type="HAMAP" id="MF_00087">
    <property type="entry name" value="Glu_tRNA_reductase"/>
    <property type="match status" value="1"/>
</dbReference>
<evidence type="ECO:0000259" key="17">
    <source>
        <dbReference type="Pfam" id="PF05201"/>
    </source>
</evidence>
<feature type="domain" description="Tetrapyrrole biosynthesis glutamyl-tRNA reductase dimerisation" evidence="15">
    <location>
        <begin position="317"/>
        <end position="415"/>
    </location>
</feature>
<dbReference type="FunFam" id="3.30.460.30:FF:000001">
    <property type="entry name" value="Glutamyl-tRNA reductase"/>
    <property type="match status" value="1"/>
</dbReference>
<dbReference type="InterPro" id="IPR036453">
    <property type="entry name" value="GluRdtase_dimer_dom_sf"/>
</dbReference>
<evidence type="ECO:0000313" key="18">
    <source>
        <dbReference type="EMBL" id="QDP98276.1"/>
    </source>
</evidence>
<sequence>MSILVVSVSHKTTSIDMLGELAMDAEASGKLAGALVTSEHIDESVVLSTCNRTEIYAEVDRFHAGLDDITEQLAHSCGLPVETLRGICSVYFDEGAVAHAFNVSGGLDSMVIGENQILGQVRSALIGCQQAGTVGTVLNSLFQQGIRVGKRVQTETAIGAAGRSMVSAALAQYADLVGPIEGKRVLVVGAGSMAGLAARTVAAAGARVTALNRTHDRALRLAEAIGGRARPLAELPEAVTEADLVITCTGAKGLVLTADMLDGTEVGAVIDLALPADADPAIADRLPLINLGLLLRSAEQGTGASTGRISTAEVDAARELVRREVADFLGRRRAAQVTPTVVALRSMAADVTDAELRRLDGRLPELDPRTRAELAKTVHRVVEKLLHHPTVRVREYAAHQGQVDYAAALRELFALDPHAVAAVMSTDAVEAESAQPDLSAIEPTPALDRDEP</sequence>
<dbReference type="InterPro" id="IPR018214">
    <property type="entry name" value="GluRdtase_CS"/>
</dbReference>
<dbReference type="Gene3D" id="3.30.460.30">
    <property type="entry name" value="Glutamyl-tRNA reductase, N-terminal domain"/>
    <property type="match status" value="1"/>
</dbReference>
<dbReference type="KEGG" id="mik:FOE78_22315"/>
<reference evidence="18 19" key="1">
    <citation type="submission" date="2019-07" db="EMBL/GenBank/DDBJ databases">
        <title>Microlunatus dokdonensis sp. nov. isolated from the rhizospheric soil of the wild plant Elymus tsukushiensis.</title>
        <authorList>
            <person name="Ghim S.-Y."/>
            <person name="Hwang Y.-J."/>
            <person name="Son J.-S."/>
            <person name="Shin J.-H."/>
        </authorList>
    </citation>
    <scope>NUCLEOTIDE SEQUENCE [LARGE SCALE GENOMIC DNA]</scope>
    <source>
        <strain evidence="18 19">KUDC0627</strain>
    </source>
</reference>
<dbReference type="InterPro" id="IPR006151">
    <property type="entry name" value="Shikm_DH/Glu-tRNA_Rdtase"/>
</dbReference>
<feature type="domain" description="Glutamyl-tRNA reductase N-terminal" evidence="17">
    <location>
        <begin position="6"/>
        <end position="156"/>
    </location>
</feature>
<dbReference type="InterPro" id="IPR015896">
    <property type="entry name" value="4pyrrol_synth_GluRdtase_dimer"/>
</dbReference>
<evidence type="ECO:0000256" key="13">
    <source>
        <dbReference type="RuleBase" id="RU000584"/>
    </source>
</evidence>
<dbReference type="EMBL" id="CP041692">
    <property type="protein sequence ID" value="QDP98276.1"/>
    <property type="molecule type" value="Genomic_DNA"/>
</dbReference>
<name>A0A516Q4A9_9ACTN</name>
<evidence type="ECO:0000256" key="4">
    <source>
        <dbReference type="ARBA" id="ARBA00022857"/>
    </source>
</evidence>
<feature type="binding site" evidence="8 10">
    <location>
        <begin position="49"/>
        <end position="52"/>
    </location>
    <ligand>
        <name>substrate</name>
    </ligand>
</feature>
<organism evidence="18 19">
    <name type="scientific">Microlunatus elymi</name>
    <dbReference type="NCBI Taxonomy" id="2596828"/>
    <lineage>
        <taxon>Bacteria</taxon>
        <taxon>Bacillati</taxon>
        <taxon>Actinomycetota</taxon>
        <taxon>Actinomycetes</taxon>
        <taxon>Propionibacteriales</taxon>
        <taxon>Propionibacteriaceae</taxon>
        <taxon>Microlunatus</taxon>
    </lineage>
</organism>
<evidence type="ECO:0000256" key="8">
    <source>
        <dbReference type="HAMAP-Rule" id="MF_00087"/>
    </source>
</evidence>
<accession>A0A516Q4A9</accession>
<evidence type="ECO:0000256" key="5">
    <source>
        <dbReference type="ARBA" id="ARBA00023002"/>
    </source>
</evidence>
<dbReference type="InterPro" id="IPR000343">
    <property type="entry name" value="4pyrrol_synth_GluRdtase"/>
</dbReference>
<comment type="function">
    <text evidence="8">Catalyzes the NADPH-dependent reduction of glutamyl-tRNA(Glu) to glutamate 1-semialdehyde (GSA).</text>
</comment>
<dbReference type="Proteomes" id="UP000319263">
    <property type="component" value="Chromosome"/>
</dbReference>
<evidence type="ECO:0000256" key="2">
    <source>
        <dbReference type="ARBA" id="ARBA00005916"/>
    </source>
</evidence>
<dbReference type="NCBIfam" id="NF000744">
    <property type="entry name" value="PRK00045.1-3"/>
    <property type="match status" value="1"/>
</dbReference>
<dbReference type="RefSeq" id="WP_143988217.1">
    <property type="nucleotide sequence ID" value="NZ_CP041692.1"/>
</dbReference>
<dbReference type="CDD" id="cd05213">
    <property type="entry name" value="NAD_bind_Glutamyl_tRNA_reduct"/>
    <property type="match status" value="1"/>
</dbReference>
<dbReference type="Pfam" id="PF00745">
    <property type="entry name" value="GlutR_dimer"/>
    <property type="match status" value="1"/>
</dbReference>
<evidence type="ECO:0000256" key="6">
    <source>
        <dbReference type="ARBA" id="ARBA00023244"/>
    </source>
</evidence>
<feature type="binding site" evidence="8 10">
    <location>
        <position position="120"/>
    </location>
    <ligand>
        <name>substrate</name>
    </ligand>
</feature>
<dbReference type="Pfam" id="PF01488">
    <property type="entry name" value="Shikimate_DH"/>
    <property type="match status" value="1"/>
</dbReference>
<dbReference type="GO" id="GO:0008883">
    <property type="term" value="F:glutamyl-tRNA reductase activity"/>
    <property type="evidence" value="ECO:0007669"/>
    <property type="project" value="UniProtKB-UniRule"/>
</dbReference>
<evidence type="ECO:0000256" key="10">
    <source>
        <dbReference type="PIRSR" id="PIRSR000445-2"/>
    </source>
</evidence>
<evidence type="ECO:0000256" key="7">
    <source>
        <dbReference type="ARBA" id="ARBA00047464"/>
    </source>
</evidence>
<evidence type="ECO:0000256" key="11">
    <source>
        <dbReference type="PIRSR" id="PIRSR000445-3"/>
    </source>
</evidence>
<dbReference type="EC" id="1.2.1.70" evidence="3 8"/>
<dbReference type="PROSITE" id="PS00747">
    <property type="entry name" value="GLUTR"/>
    <property type="match status" value="1"/>
</dbReference>
<dbReference type="Gene3D" id="3.40.50.720">
    <property type="entry name" value="NAD(P)-binding Rossmann-like Domain"/>
    <property type="match status" value="1"/>
</dbReference>
<keyword evidence="19" id="KW-1185">Reference proteome</keyword>
<dbReference type="PANTHER" id="PTHR43013">
    <property type="entry name" value="GLUTAMYL-TRNA REDUCTASE"/>
    <property type="match status" value="1"/>
</dbReference>
<dbReference type="InterPro" id="IPR036343">
    <property type="entry name" value="GluRdtase_N_sf"/>
</dbReference>
<dbReference type="GO" id="GO:0050661">
    <property type="term" value="F:NADP binding"/>
    <property type="evidence" value="ECO:0007669"/>
    <property type="project" value="InterPro"/>
</dbReference>
<comment type="miscellaneous">
    <text evidence="8">During catalysis, the active site Cys acts as a nucleophile attacking the alpha-carbonyl group of tRNA-bound glutamate with the formation of a thioester intermediate between enzyme and glutamate, and the concomitant release of tRNA(Glu). The thioester intermediate is finally reduced by direct hydride transfer from NADPH, to form the product GSA.</text>
</comment>
<keyword evidence="6 8" id="KW-0627">Porphyrin biosynthesis</keyword>
<feature type="binding site" evidence="8 10">
    <location>
        <begin position="114"/>
        <end position="116"/>
    </location>
    <ligand>
        <name>substrate</name>
    </ligand>
</feature>
<feature type="binding site" evidence="8 10">
    <location>
        <position position="109"/>
    </location>
    <ligand>
        <name>substrate</name>
    </ligand>
</feature>
<keyword evidence="4 8" id="KW-0521">NADP</keyword>
<dbReference type="PIRSF" id="PIRSF000445">
    <property type="entry name" value="4pyrrol_synth_GluRdtase"/>
    <property type="match status" value="1"/>
</dbReference>
<comment type="catalytic activity">
    <reaction evidence="7 8 13">
        <text>(S)-4-amino-5-oxopentanoate + tRNA(Glu) + NADP(+) = L-glutamyl-tRNA(Glu) + NADPH + H(+)</text>
        <dbReference type="Rhea" id="RHEA:12344"/>
        <dbReference type="Rhea" id="RHEA-COMP:9663"/>
        <dbReference type="Rhea" id="RHEA-COMP:9680"/>
        <dbReference type="ChEBI" id="CHEBI:15378"/>
        <dbReference type="ChEBI" id="CHEBI:57501"/>
        <dbReference type="ChEBI" id="CHEBI:57783"/>
        <dbReference type="ChEBI" id="CHEBI:58349"/>
        <dbReference type="ChEBI" id="CHEBI:78442"/>
        <dbReference type="ChEBI" id="CHEBI:78520"/>
        <dbReference type="EC" id="1.2.1.70"/>
    </reaction>
</comment>
<evidence type="ECO:0000259" key="16">
    <source>
        <dbReference type="Pfam" id="PF01488"/>
    </source>
</evidence>
<dbReference type="PANTHER" id="PTHR43013:SF1">
    <property type="entry name" value="GLUTAMYL-TRNA REDUCTASE"/>
    <property type="match status" value="1"/>
</dbReference>
<dbReference type="UniPathway" id="UPA00251">
    <property type="reaction ID" value="UER00316"/>
</dbReference>
<feature type="binding site" evidence="8 11">
    <location>
        <begin position="189"/>
        <end position="194"/>
    </location>
    <ligand>
        <name>NADP(+)</name>
        <dbReference type="ChEBI" id="CHEBI:58349"/>
    </ligand>
</feature>
<dbReference type="SUPFAM" id="SSF69742">
    <property type="entry name" value="Glutamyl tRNA-reductase catalytic, N-terminal domain"/>
    <property type="match status" value="1"/>
</dbReference>
<evidence type="ECO:0000313" key="19">
    <source>
        <dbReference type="Proteomes" id="UP000319263"/>
    </source>
</evidence>
<dbReference type="NCBIfam" id="TIGR01035">
    <property type="entry name" value="hemA"/>
    <property type="match status" value="1"/>
</dbReference>
<feature type="domain" description="Quinate/shikimate 5-dehydrogenase/glutamyl-tRNA reductase" evidence="16">
    <location>
        <begin position="178"/>
        <end position="284"/>
    </location>
</feature>
<evidence type="ECO:0000259" key="15">
    <source>
        <dbReference type="Pfam" id="PF00745"/>
    </source>
</evidence>
<evidence type="ECO:0000256" key="12">
    <source>
        <dbReference type="PIRSR" id="PIRSR000445-4"/>
    </source>
</evidence>
<comment type="subunit">
    <text evidence="8">Homodimer.</text>
</comment>
<feature type="region of interest" description="Disordered" evidence="14">
    <location>
        <begin position="432"/>
        <end position="452"/>
    </location>
</feature>
<protein>
    <recommendedName>
        <fullName evidence="3 8">Glutamyl-tRNA reductase</fullName>
        <shortName evidence="8">GluTR</shortName>
        <ecNumber evidence="3 8">1.2.1.70</ecNumber>
    </recommendedName>
</protein>
<feature type="site" description="Important for activity" evidence="8 12">
    <location>
        <position position="99"/>
    </location>
</feature>
<feature type="active site" description="Nucleophile" evidence="8 9">
    <location>
        <position position="50"/>
    </location>
</feature>
<dbReference type="InterPro" id="IPR015895">
    <property type="entry name" value="4pyrrol_synth_GluRdtase_N"/>
</dbReference>
<keyword evidence="5 8" id="KW-0560">Oxidoreductase</keyword>
<evidence type="ECO:0000256" key="3">
    <source>
        <dbReference type="ARBA" id="ARBA00012970"/>
    </source>
</evidence>
<comment type="domain">
    <text evidence="8">Possesses an unusual extended V-shaped dimeric structure with each monomer consisting of three distinct domains arranged along a curved 'spinal' alpha-helix. The N-terminal catalytic domain specifically recognizes the glutamate moiety of the substrate. The second domain is the NADPH-binding domain, and the third C-terminal domain is responsible for dimerization.</text>
</comment>
<evidence type="ECO:0000256" key="9">
    <source>
        <dbReference type="PIRSR" id="PIRSR000445-1"/>
    </source>
</evidence>
<dbReference type="Pfam" id="PF05201">
    <property type="entry name" value="GlutR_N"/>
    <property type="match status" value="1"/>
</dbReference>
<proteinExistence type="inferred from homology"/>
<evidence type="ECO:0000256" key="1">
    <source>
        <dbReference type="ARBA" id="ARBA00005059"/>
    </source>
</evidence>
<dbReference type="GO" id="GO:0019353">
    <property type="term" value="P:protoporphyrinogen IX biosynthetic process from glutamate"/>
    <property type="evidence" value="ECO:0007669"/>
    <property type="project" value="TreeGrafter"/>
</dbReference>
<evidence type="ECO:0000256" key="14">
    <source>
        <dbReference type="SAM" id="MobiDB-lite"/>
    </source>
</evidence>
<dbReference type="SUPFAM" id="SSF69075">
    <property type="entry name" value="Glutamyl tRNA-reductase dimerization domain"/>
    <property type="match status" value="1"/>
</dbReference>
<comment type="similarity">
    <text evidence="2 8 13">Belongs to the glutamyl-tRNA reductase family.</text>
</comment>